<dbReference type="PROSITE" id="PS50089">
    <property type="entry name" value="ZF_RING_2"/>
    <property type="match status" value="1"/>
</dbReference>
<dbReference type="PROSITE" id="PS00518">
    <property type="entry name" value="ZF_RING_1"/>
    <property type="match status" value="1"/>
</dbReference>
<dbReference type="Pfam" id="PF13639">
    <property type="entry name" value="zf-RING_2"/>
    <property type="match status" value="1"/>
</dbReference>
<keyword evidence="2" id="KW-0863">Zinc-finger</keyword>
<accession>A0A6C0CWF6</accession>
<name>A0A6C0CWF6_9ZZZZ</name>
<reference evidence="5" key="1">
    <citation type="journal article" date="2020" name="Nature">
        <title>Giant virus diversity and host interactions through global metagenomics.</title>
        <authorList>
            <person name="Schulz F."/>
            <person name="Roux S."/>
            <person name="Paez-Espino D."/>
            <person name="Jungbluth S."/>
            <person name="Walsh D.A."/>
            <person name="Denef V.J."/>
            <person name="McMahon K.D."/>
            <person name="Konstantinidis K.T."/>
            <person name="Eloe-Fadrosh E.A."/>
            <person name="Kyrpides N.C."/>
            <person name="Woyke T."/>
        </authorList>
    </citation>
    <scope>NUCLEOTIDE SEQUENCE</scope>
    <source>
        <strain evidence="5">GVMAG-M-3300022752-39</strain>
    </source>
</reference>
<keyword evidence="3" id="KW-0862">Zinc</keyword>
<keyword evidence="1" id="KW-0479">Metal-binding</keyword>
<feature type="domain" description="RING-type" evidence="4">
    <location>
        <begin position="190"/>
        <end position="237"/>
    </location>
</feature>
<evidence type="ECO:0000313" key="5">
    <source>
        <dbReference type="EMBL" id="QHT08084.1"/>
    </source>
</evidence>
<dbReference type="GO" id="GO:0008270">
    <property type="term" value="F:zinc ion binding"/>
    <property type="evidence" value="ECO:0007669"/>
    <property type="project" value="UniProtKB-KW"/>
</dbReference>
<dbReference type="Gene3D" id="3.30.40.10">
    <property type="entry name" value="Zinc/RING finger domain, C3HC4 (zinc finger)"/>
    <property type="match status" value="1"/>
</dbReference>
<dbReference type="SUPFAM" id="SSF57850">
    <property type="entry name" value="RING/U-box"/>
    <property type="match status" value="1"/>
</dbReference>
<dbReference type="PANTHER" id="PTHR12622">
    <property type="entry name" value="DELTEX-RELATED"/>
    <property type="match status" value="1"/>
</dbReference>
<dbReference type="InterPro" id="IPR017907">
    <property type="entry name" value="Znf_RING_CS"/>
</dbReference>
<proteinExistence type="predicted"/>
<protein>
    <recommendedName>
        <fullName evidence="4">RING-type domain-containing protein</fullName>
    </recommendedName>
</protein>
<dbReference type="InterPro" id="IPR013083">
    <property type="entry name" value="Znf_RING/FYVE/PHD"/>
</dbReference>
<dbReference type="AlphaFoldDB" id="A0A6C0CWF6"/>
<dbReference type="SMART" id="SM00184">
    <property type="entry name" value="RING"/>
    <property type="match status" value="1"/>
</dbReference>
<dbReference type="InterPro" id="IPR001841">
    <property type="entry name" value="Znf_RING"/>
</dbReference>
<dbReference type="GO" id="GO:0016567">
    <property type="term" value="P:protein ubiquitination"/>
    <property type="evidence" value="ECO:0007669"/>
    <property type="project" value="InterPro"/>
</dbReference>
<sequence length="321" mass="37811">MSKSKNPPKCAYCHHVGHNINKCKDPSIEILDKTMLEKFIFITVLFKTLVSHYEISLCVKELLNLLSYDELKILIYKKNLKKLTINDDKNTYVHYLRVNYYQDKVYSYSNDELKQKFDEISDENYKTYGDEYLKTNLISNSFQLEELLLNRMYEFRPPQRKFDITIKPPTTQTQNQTQTQTQNQTQKKDCPICLDEITSTNQIITNCNHTFCNDCIQKYFKSLNSNINIQPVCAYCRDPMKSLEIPNPVLCKQIQTKYCNQQQEELKLQIVIDNNRNIYREILVPVNPPPAPQRPPNPIPNQNPAHFNRTIISILYQFIGF</sequence>
<evidence type="ECO:0000256" key="2">
    <source>
        <dbReference type="ARBA" id="ARBA00022771"/>
    </source>
</evidence>
<organism evidence="5">
    <name type="scientific">viral metagenome</name>
    <dbReference type="NCBI Taxonomy" id="1070528"/>
    <lineage>
        <taxon>unclassified sequences</taxon>
        <taxon>metagenomes</taxon>
        <taxon>organismal metagenomes</taxon>
    </lineage>
</organism>
<evidence type="ECO:0000256" key="3">
    <source>
        <dbReference type="ARBA" id="ARBA00022833"/>
    </source>
</evidence>
<evidence type="ECO:0000256" key="1">
    <source>
        <dbReference type="ARBA" id="ARBA00022723"/>
    </source>
</evidence>
<dbReference type="EMBL" id="MN739490">
    <property type="protein sequence ID" value="QHT08084.1"/>
    <property type="molecule type" value="Genomic_DNA"/>
</dbReference>
<evidence type="ECO:0000259" key="4">
    <source>
        <dbReference type="PROSITE" id="PS50089"/>
    </source>
</evidence>
<dbReference type="GO" id="GO:0007219">
    <property type="term" value="P:Notch signaling pathway"/>
    <property type="evidence" value="ECO:0007669"/>
    <property type="project" value="InterPro"/>
</dbReference>
<dbReference type="InterPro" id="IPR039398">
    <property type="entry name" value="Deltex_fam"/>
</dbReference>